<dbReference type="AlphaFoldDB" id="A0A1S8T8I0"/>
<reference evidence="1 2" key="1">
    <citation type="submission" date="2016-05" db="EMBL/GenBank/DDBJ databases">
        <title>Microbial solvent formation.</title>
        <authorList>
            <person name="Poehlein A."/>
            <person name="Montoya Solano J.D."/>
            <person name="Flitsch S."/>
            <person name="Krabben P."/>
            <person name="Duerre P."/>
            <person name="Daniel R."/>
        </authorList>
    </citation>
    <scope>NUCLEOTIDE SEQUENCE [LARGE SCALE GENOMIC DNA]</scope>
    <source>
        <strain evidence="1 2">DSM 2619</strain>
    </source>
</reference>
<evidence type="ECO:0000313" key="1">
    <source>
        <dbReference type="EMBL" id="OOM73962.1"/>
    </source>
</evidence>
<dbReference type="RefSeq" id="WP_077849153.1">
    <property type="nucleotide sequence ID" value="NZ_LZZM01000206.1"/>
</dbReference>
<dbReference type="EMBL" id="LZZM01000206">
    <property type="protein sequence ID" value="OOM73962.1"/>
    <property type="molecule type" value="Genomic_DNA"/>
</dbReference>
<dbReference type="Proteomes" id="UP000190890">
    <property type="component" value="Unassembled WGS sequence"/>
</dbReference>
<protein>
    <submittedName>
        <fullName evidence="1">Uncharacterized protein</fullName>
    </submittedName>
</protein>
<organism evidence="1 2">
    <name type="scientific">Clostridium puniceum</name>
    <dbReference type="NCBI Taxonomy" id="29367"/>
    <lineage>
        <taxon>Bacteria</taxon>
        <taxon>Bacillati</taxon>
        <taxon>Bacillota</taxon>
        <taxon>Clostridia</taxon>
        <taxon>Eubacteriales</taxon>
        <taxon>Clostridiaceae</taxon>
        <taxon>Clostridium</taxon>
    </lineage>
</organism>
<proteinExistence type="predicted"/>
<dbReference type="OrthoDB" id="1945455at2"/>
<gene>
    <name evidence="1" type="ORF">CLPUN_42000</name>
</gene>
<name>A0A1S8T8I0_9CLOT</name>
<keyword evidence="2" id="KW-1185">Reference proteome</keyword>
<accession>A0A1S8T8I0</accession>
<comment type="caution">
    <text evidence="1">The sequence shown here is derived from an EMBL/GenBank/DDBJ whole genome shotgun (WGS) entry which is preliminary data.</text>
</comment>
<evidence type="ECO:0000313" key="2">
    <source>
        <dbReference type="Proteomes" id="UP000190890"/>
    </source>
</evidence>
<dbReference type="STRING" id="29367.CLPUN_42000"/>
<sequence length="101" mass="11916">MLENATVTMPYKELEELLEELKSLKEKIKNIPMEMDEDEFETDPFKNALDTIFDLLEEASKLVDSNEKQYFIYEGMKTYCKTFEMDEKELLEDVPKGSKSK</sequence>